<evidence type="ECO:0000313" key="4">
    <source>
        <dbReference type="EMBL" id="MBD2774090.1"/>
    </source>
</evidence>
<evidence type="ECO:0000256" key="2">
    <source>
        <dbReference type="ARBA" id="ARBA00022803"/>
    </source>
</evidence>
<evidence type="ECO:0000256" key="1">
    <source>
        <dbReference type="ARBA" id="ARBA00022737"/>
    </source>
</evidence>
<evidence type="ECO:0000313" key="5">
    <source>
        <dbReference type="Proteomes" id="UP000629098"/>
    </source>
</evidence>
<dbReference type="Proteomes" id="UP000629098">
    <property type="component" value="Unassembled WGS sequence"/>
</dbReference>
<dbReference type="SMART" id="SM00028">
    <property type="entry name" value="TPR"/>
    <property type="match status" value="9"/>
</dbReference>
<dbReference type="Gene3D" id="1.25.40.10">
    <property type="entry name" value="Tetratricopeptide repeat domain"/>
    <property type="match status" value="4"/>
</dbReference>
<keyword evidence="1" id="KW-0677">Repeat</keyword>
<feature type="repeat" description="TPR" evidence="3">
    <location>
        <begin position="208"/>
        <end position="241"/>
    </location>
</feature>
<dbReference type="Pfam" id="PF13414">
    <property type="entry name" value="TPR_11"/>
    <property type="match status" value="1"/>
</dbReference>
<evidence type="ECO:0000256" key="3">
    <source>
        <dbReference type="PROSITE-ProRule" id="PRU00339"/>
    </source>
</evidence>
<feature type="repeat" description="TPR" evidence="3">
    <location>
        <begin position="242"/>
        <end position="275"/>
    </location>
</feature>
<name>A0A8J7CEY6_9CYAN</name>
<dbReference type="Pfam" id="PF13181">
    <property type="entry name" value="TPR_8"/>
    <property type="match status" value="1"/>
</dbReference>
<gene>
    <name evidence="4" type="ORF">ICL16_18920</name>
</gene>
<reference evidence="4" key="1">
    <citation type="submission" date="2020-09" db="EMBL/GenBank/DDBJ databases">
        <title>Iningainema tapete sp. nov. (Scytonemataceae, Cyanobacteria) from greenhouses in central Florida (USA) produces two types of nodularin with biosynthetic potential for microcystin-LR and anabaenopeptins.</title>
        <authorList>
            <person name="Berthold D.E."/>
            <person name="Lefler F.W."/>
            <person name="Huang I.-S."/>
            <person name="Abdulla H."/>
            <person name="Zimba P.V."/>
            <person name="Laughinghouse H.D. IV."/>
        </authorList>
    </citation>
    <scope>NUCLEOTIDE SEQUENCE</scope>
    <source>
        <strain evidence="4">BLCCT55</strain>
    </source>
</reference>
<protein>
    <submittedName>
        <fullName evidence="4">Tetratricopeptide repeat protein</fullName>
    </submittedName>
</protein>
<feature type="repeat" description="TPR" evidence="3">
    <location>
        <begin position="35"/>
        <end position="68"/>
    </location>
</feature>
<dbReference type="InterPro" id="IPR011990">
    <property type="entry name" value="TPR-like_helical_dom_sf"/>
</dbReference>
<dbReference type="PANTHER" id="PTHR44858:SF1">
    <property type="entry name" value="UDP-N-ACETYLGLUCOSAMINE--PEPTIDE N-ACETYLGLUCOSAMINYLTRANSFERASE SPINDLY-RELATED"/>
    <property type="match status" value="1"/>
</dbReference>
<dbReference type="Pfam" id="PF13432">
    <property type="entry name" value="TPR_16"/>
    <property type="match status" value="2"/>
</dbReference>
<dbReference type="InterPro" id="IPR050498">
    <property type="entry name" value="Ycf3"/>
</dbReference>
<keyword evidence="5" id="KW-1185">Reference proteome</keyword>
<dbReference type="AlphaFoldDB" id="A0A8J7CEY6"/>
<proteinExistence type="predicted"/>
<dbReference type="SUPFAM" id="SSF48452">
    <property type="entry name" value="TPR-like"/>
    <property type="match status" value="2"/>
</dbReference>
<sequence length="422" mass="48410">MIDEFYNRGLEKAKQKDYAGAIEEFTDALQLAPDANAYCQRGLAYYDLGEIHQAVSDYTEALKYNPQHAQAYYCRALARVALKNLPGALADVEQVIRLNPKHAAAYSLRGTVRRKEGYIQDAIASFKKAAELYLEKQDKENCSRLLEMIQQLQPKEKAVAVTQQSYKVAPIISENSYFTQLLEQAEHGDTRQAMEGLNWALQVDPQDAQAFCCRGVVRCKQGNYRDAITDFNSALRLNFQDSIVYRNRGKARFQLGDFQGAIADFNQALQMQPQDALLYVARGNVYRAMGNYYGAIKDYTQALQINPDDAQAYYNRGLAYTCLEEMQRAVDDYQRAASIFCEKEDWQNYQQVLDGLKKIIARSPELKQTANNVLRQRLLRLVGGYWEIAQRLIEQAKYNYPGMTDEWYMEKVIHDLESDRGR</sequence>
<dbReference type="RefSeq" id="WP_190830675.1">
    <property type="nucleotide sequence ID" value="NZ_CAWPPI010000064.1"/>
</dbReference>
<comment type="caution">
    <text evidence="4">The sequence shown here is derived from an EMBL/GenBank/DDBJ whole genome shotgun (WGS) entry which is preliminary data.</text>
</comment>
<dbReference type="InterPro" id="IPR019734">
    <property type="entry name" value="TPR_rpt"/>
</dbReference>
<organism evidence="4 5">
    <name type="scientific">Iningainema tapete BLCC-T55</name>
    <dbReference type="NCBI Taxonomy" id="2748662"/>
    <lineage>
        <taxon>Bacteria</taxon>
        <taxon>Bacillati</taxon>
        <taxon>Cyanobacteriota</taxon>
        <taxon>Cyanophyceae</taxon>
        <taxon>Nostocales</taxon>
        <taxon>Scytonemataceae</taxon>
        <taxon>Iningainema tapete</taxon>
    </lineage>
</organism>
<feature type="repeat" description="TPR" evidence="3">
    <location>
        <begin position="310"/>
        <end position="343"/>
    </location>
</feature>
<dbReference type="EMBL" id="JACXAE010000064">
    <property type="protein sequence ID" value="MBD2774090.1"/>
    <property type="molecule type" value="Genomic_DNA"/>
</dbReference>
<feature type="repeat" description="TPR" evidence="3">
    <location>
        <begin position="276"/>
        <end position="309"/>
    </location>
</feature>
<accession>A0A8J7CEY6</accession>
<keyword evidence="2 3" id="KW-0802">TPR repeat</keyword>
<dbReference type="Pfam" id="PF00515">
    <property type="entry name" value="TPR_1"/>
    <property type="match status" value="1"/>
</dbReference>
<dbReference type="PROSITE" id="PS50005">
    <property type="entry name" value="TPR"/>
    <property type="match status" value="5"/>
</dbReference>
<dbReference type="PROSITE" id="PS50293">
    <property type="entry name" value="TPR_REGION"/>
    <property type="match status" value="3"/>
</dbReference>
<dbReference type="PANTHER" id="PTHR44858">
    <property type="entry name" value="TETRATRICOPEPTIDE REPEAT PROTEIN 6"/>
    <property type="match status" value="1"/>
</dbReference>